<feature type="domain" description="Cupin type-2" evidence="1">
    <location>
        <begin position="40"/>
        <end position="105"/>
    </location>
</feature>
<dbReference type="PANTHER" id="PTHR37694:SF1">
    <property type="entry name" value="SLR8022 PROTEIN"/>
    <property type="match status" value="1"/>
</dbReference>
<dbReference type="Gene3D" id="2.60.120.10">
    <property type="entry name" value="Jelly Rolls"/>
    <property type="match status" value="1"/>
</dbReference>
<dbReference type="EMBL" id="CP042652">
    <property type="protein sequence ID" value="QKE29034.1"/>
    <property type="molecule type" value="Genomic_DNA"/>
</dbReference>
<dbReference type="AlphaFoldDB" id="A0A6M8F124"/>
<organism evidence="2 3">
    <name type="scientific">Arcobacter acticola</name>
    <dbReference type="NCBI Taxonomy" id="1849015"/>
    <lineage>
        <taxon>Bacteria</taxon>
        <taxon>Pseudomonadati</taxon>
        <taxon>Campylobacterota</taxon>
        <taxon>Epsilonproteobacteria</taxon>
        <taxon>Campylobacterales</taxon>
        <taxon>Arcobacteraceae</taxon>
        <taxon>Arcobacter</taxon>
    </lineage>
</organism>
<dbReference type="PANTHER" id="PTHR37694">
    <property type="entry name" value="SLR8022 PROTEIN"/>
    <property type="match status" value="1"/>
</dbReference>
<proteinExistence type="predicted"/>
<evidence type="ECO:0000313" key="2">
    <source>
        <dbReference type="EMBL" id="QKE29034.1"/>
    </source>
</evidence>
<dbReference type="KEGG" id="paco:AACT_1886"/>
<dbReference type="InterPro" id="IPR013096">
    <property type="entry name" value="Cupin_2"/>
</dbReference>
<dbReference type="SUPFAM" id="SSF51182">
    <property type="entry name" value="RmlC-like cupins"/>
    <property type="match status" value="1"/>
</dbReference>
<reference evidence="2 3" key="1">
    <citation type="submission" date="2019-08" db="EMBL/GenBank/DDBJ databases">
        <title>Complete genome sequence of Arcobacter acticola.</title>
        <authorList>
            <person name="Miller W."/>
        </authorList>
    </citation>
    <scope>NUCLEOTIDE SEQUENCE [LARGE SCALE GENOMIC DNA]</scope>
    <source>
        <strain evidence="2 3">KCTC 52212</strain>
    </source>
</reference>
<evidence type="ECO:0000259" key="1">
    <source>
        <dbReference type="Pfam" id="PF07883"/>
    </source>
</evidence>
<gene>
    <name evidence="2" type="ORF">AACT_1886</name>
</gene>
<dbReference type="Proteomes" id="UP000503483">
    <property type="component" value="Chromosome"/>
</dbReference>
<sequence>MNKYCNNSDVYESTCIPKTVNASIAVLTPKEDKDFIVRKVTLAVDGSMPNHINEIQHQQYVLKGEAKVIVGDEEYHARAGDFIYIPAGVEHNYEACYGSEYEFLCMITTKEDKITML</sequence>
<accession>A0A6M8F124</accession>
<dbReference type="InterPro" id="IPR014710">
    <property type="entry name" value="RmlC-like_jellyroll"/>
</dbReference>
<dbReference type="InterPro" id="IPR011051">
    <property type="entry name" value="RmlC_Cupin_sf"/>
</dbReference>
<dbReference type="Pfam" id="PF07883">
    <property type="entry name" value="Cupin_2"/>
    <property type="match status" value="1"/>
</dbReference>
<keyword evidence="3" id="KW-1185">Reference proteome</keyword>
<dbReference type="RefSeq" id="WP_172126591.1">
    <property type="nucleotide sequence ID" value="NZ_CP042652.1"/>
</dbReference>
<evidence type="ECO:0000313" key="3">
    <source>
        <dbReference type="Proteomes" id="UP000503483"/>
    </source>
</evidence>
<protein>
    <submittedName>
        <fullName evidence="2">Cupin domain-containing protein</fullName>
    </submittedName>
</protein>
<name>A0A6M8F124_9BACT</name>